<keyword evidence="9" id="KW-1185">Reference proteome</keyword>
<dbReference type="InterPro" id="IPR004089">
    <property type="entry name" value="MCPsignal_dom"/>
</dbReference>
<organism evidence="8 9">
    <name type="scientific">Acidilutibacter cellobiosedens</name>
    <dbReference type="NCBI Taxonomy" id="2507161"/>
    <lineage>
        <taxon>Bacteria</taxon>
        <taxon>Bacillati</taxon>
        <taxon>Bacillota</taxon>
        <taxon>Tissierellia</taxon>
        <taxon>Tissierellales</taxon>
        <taxon>Acidilutibacteraceae</taxon>
        <taxon>Acidilutibacter</taxon>
    </lineage>
</organism>
<sequence length="563" mass="61403">MSKLSIKILKIVMIISLLSMVILGVTNIYVFKSIFSNLQTEAVDIVKDSVNSISEDELQKVILNKSMDSIEYKNLQESMMIFKSDKDIKYLYTMIKGEDNKAYMVVDASLENASPFGEEYELEDAMNKAFNGEVSFTENPVSDEDGTFISAYAPIKDSSGKVIAIVGADKDVATFAYIQTTMLKTAVKIIVAIIALSVILSIILTKKITASVNEVVIGLNKMSQGDLTVSVNVNSKDEIQTISKSIDHVRNNMVEMLSKSKQLCEAVMDGSINLSAASDQMAASSEEVSSAIQEVAKGMNSQSNEMAKINEIMNTFGLKIDDTVKGIGEINSKIEIINSKAQNSNHDLVTLEDGMKELDDSFTVMNQEIKDLGVYLSQIGEVTNLINSIAEQTNLLALNAAIEAARAGETGKGFAVVADEIRKLAEQSKNSASNISSLLDNVTIKSNLVVKTSENMNGKLIEQDKVINNSIKSFKDIIDNVEEIITRINAINNHMNDINIEKVNIIQSVEETASVSEEVSASSEEIAASSQELSASSEEVAAATQELSELSKNMMETMEQFKI</sequence>
<accession>A0A410QAL1</accession>
<dbReference type="AlphaFoldDB" id="A0A410QAL1"/>
<dbReference type="PROSITE" id="PS50885">
    <property type="entry name" value="HAMP"/>
    <property type="match status" value="1"/>
</dbReference>
<dbReference type="GO" id="GO:0016020">
    <property type="term" value="C:membrane"/>
    <property type="evidence" value="ECO:0007669"/>
    <property type="project" value="InterPro"/>
</dbReference>
<protein>
    <submittedName>
        <fullName evidence="8">Methyl-accepting chemotaxis protein</fullName>
    </submittedName>
</protein>
<dbReference type="PRINTS" id="PR00260">
    <property type="entry name" value="CHEMTRNSDUCR"/>
</dbReference>
<keyword evidence="5" id="KW-0472">Membrane</keyword>
<dbReference type="Gene3D" id="1.10.287.950">
    <property type="entry name" value="Methyl-accepting chemotaxis protein"/>
    <property type="match status" value="1"/>
</dbReference>
<name>A0A410QAL1_9FIRM</name>
<comment type="similarity">
    <text evidence="2">Belongs to the methyl-accepting chemotaxis (MCP) protein family.</text>
</comment>
<reference evidence="9" key="1">
    <citation type="submission" date="2019-01" db="EMBL/GenBank/DDBJ databases">
        <title>Draft genomes of a novel of Sporanaerobacter strains.</title>
        <authorList>
            <person name="Ma S."/>
        </authorList>
    </citation>
    <scope>NUCLEOTIDE SEQUENCE [LARGE SCALE GENOMIC DNA]</scope>
    <source>
        <strain evidence="9">NJN-17</strain>
    </source>
</reference>
<evidence type="ECO:0000259" key="6">
    <source>
        <dbReference type="PROSITE" id="PS50111"/>
    </source>
</evidence>
<gene>
    <name evidence="8" type="ORF">EQM13_05065</name>
</gene>
<evidence type="ECO:0000256" key="1">
    <source>
        <dbReference type="ARBA" id="ARBA00023224"/>
    </source>
</evidence>
<dbReference type="EMBL" id="CP035282">
    <property type="protein sequence ID" value="QAT60997.1"/>
    <property type="molecule type" value="Genomic_DNA"/>
</dbReference>
<dbReference type="GO" id="GO:0004888">
    <property type="term" value="F:transmembrane signaling receptor activity"/>
    <property type="evidence" value="ECO:0007669"/>
    <property type="project" value="InterPro"/>
</dbReference>
<dbReference type="OrthoDB" id="9814363at2"/>
<dbReference type="InterPro" id="IPR029151">
    <property type="entry name" value="Sensor-like_sf"/>
</dbReference>
<dbReference type="PANTHER" id="PTHR32089:SF112">
    <property type="entry name" value="LYSOZYME-LIKE PROTEIN-RELATED"/>
    <property type="match status" value="1"/>
</dbReference>
<dbReference type="SUPFAM" id="SSF58104">
    <property type="entry name" value="Methyl-accepting chemotaxis protein (MCP) signaling domain"/>
    <property type="match status" value="1"/>
</dbReference>
<keyword evidence="5" id="KW-1133">Transmembrane helix</keyword>
<feature type="transmembrane region" description="Helical" evidence="5">
    <location>
        <begin position="6"/>
        <end position="30"/>
    </location>
</feature>
<evidence type="ECO:0000313" key="9">
    <source>
        <dbReference type="Proteomes" id="UP000287969"/>
    </source>
</evidence>
<dbReference type="PANTHER" id="PTHR32089">
    <property type="entry name" value="METHYL-ACCEPTING CHEMOTAXIS PROTEIN MCPB"/>
    <property type="match status" value="1"/>
</dbReference>
<dbReference type="RefSeq" id="WP_128752127.1">
    <property type="nucleotide sequence ID" value="NZ_CP035282.1"/>
</dbReference>
<dbReference type="Pfam" id="PF00015">
    <property type="entry name" value="MCPsignal"/>
    <property type="match status" value="1"/>
</dbReference>
<dbReference type="Gene3D" id="6.10.340.10">
    <property type="match status" value="1"/>
</dbReference>
<dbReference type="CDD" id="cd06225">
    <property type="entry name" value="HAMP"/>
    <property type="match status" value="1"/>
</dbReference>
<keyword evidence="5" id="KW-0812">Transmembrane</keyword>
<evidence type="ECO:0000256" key="4">
    <source>
        <dbReference type="SAM" id="MobiDB-lite"/>
    </source>
</evidence>
<dbReference type="SMART" id="SM00304">
    <property type="entry name" value="HAMP"/>
    <property type="match status" value="1"/>
</dbReference>
<feature type="domain" description="Methyl-accepting transducer" evidence="6">
    <location>
        <begin position="277"/>
        <end position="527"/>
    </location>
</feature>
<evidence type="ECO:0000256" key="3">
    <source>
        <dbReference type="PROSITE-ProRule" id="PRU00284"/>
    </source>
</evidence>
<dbReference type="InterPro" id="IPR003660">
    <property type="entry name" value="HAMP_dom"/>
</dbReference>
<dbReference type="GO" id="GO:0006935">
    <property type="term" value="P:chemotaxis"/>
    <property type="evidence" value="ECO:0007669"/>
    <property type="project" value="InterPro"/>
</dbReference>
<dbReference type="SMART" id="SM00283">
    <property type="entry name" value="MA"/>
    <property type="match status" value="1"/>
</dbReference>
<feature type="region of interest" description="Disordered" evidence="4">
    <location>
        <begin position="520"/>
        <end position="548"/>
    </location>
</feature>
<evidence type="ECO:0000259" key="7">
    <source>
        <dbReference type="PROSITE" id="PS50885"/>
    </source>
</evidence>
<dbReference type="PROSITE" id="PS50111">
    <property type="entry name" value="CHEMOTAXIS_TRANSDUC_2"/>
    <property type="match status" value="1"/>
</dbReference>
<dbReference type="InterPro" id="IPR004090">
    <property type="entry name" value="Chemotax_Me-accpt_rcpt"/>
</dbReference>
<proteinExistence type="inferred from homology"/>
<dbReference type="Pfam" id="PF00672">
    <property type="entry name" value="HAMP"/>
    <property type="match status" value="1"/>
</dbReference>
<dbReference type="SUPFAM" id="SSF103190">
    <property type="entry name" value="Sensory domain-like"/>
    <property type="match status" value="1"/>
</dbReference>
<feature type="compositionally biased region" description="Low complexity" evidence="4">
    <location>
        <begin position="520"/>
        <end position="543"/>
    </location>
</feature>
<feature type="domain" description="HAMP" evidence="7">
    <location>
        <begin position="206"/>
        <end position="258"/>
    </location>
</feature>
<dbReference type="Proteomes" id="UP000287969">
    <property type="component" value="Chromosome"/>
</dbReference>
<evidence type="ECO:0000256" key="5">
    <source>
        <dbReference type="SAM" id="Phobius"/>
    </source>
</evidence>
<keyword evidence="1 3" id="KW-0807">Transducer</keyword>
<dbReference type="GO" id="GO:0007165">
    <property type="term" value="P:signal transduction"/>
    <property type="evidence" value="ECO:0007669"/>
    <property type="project" value="UniProtKB-KW"/>
</dbReference>
<evidence type="ECO:0000256" key="2">
    <source>
        <dbReference type="ARBA" id="ARBA00029447"/>
    </source>
</evidence>
<dbReference type="KEGG" id="spoa:EQM13_05065"/>
<evidence type="ECO:0000313" key="8">
    <source>
        <dbReference type="EMBL" id="QAT60997.1"/>
    </source>
</evidence>